<organism evidence="3">
    <name type="scientific">viral metagenome</name>
    <dbReference type="NCBI Taxonomy" id="1070528"/>
    <lineage>
        <taxon>unclassified sequences</taxon>
        <taxon>metagenomes</taxon>
        <taxon>organismal metagenomes</taxon>
    </lineage>
</organism>
<dbReference type="PROSITE" id="PS50011">
    <property type="entry name" value="PROTEIN_KINASE_DOM"/>
    <property type="match status" value="1"/>
</dbReference>
<dbReference type="InterPro" id="IPR008271">
    <property type="entry name" value="Ser/Thr_kinase_AS"/>
</dbReference>
<sequence>MILEGGKYINEGYKGITMDVFSQNSKKDVECNLYNYINYKKPSSLLLYGLHKQIRVYDYNEILELLYNKKEFIVKKFKRGNIFLGNDKRNFKNEFISIKKLAKIYNDKLNYYTTIKPIFKYHGVDIYALSFNHRFYIFQERCYKTIDNIKFTQKEFNKFINDIYESLLILQKSKYIHNDIKADNIIYCNNKYKLIDWDLSGSIYNRFKSFARGTGGNFMFNHPIKFYSLGLSLFIFKIFYYIFKSRDNKLYNWVYKLKSYKIMEAKSIASASLLINKNVNLHTLTKHYDMYSFALLIIYLAEKNNLKFSKPFVNNLIKPFLISI</sequence>
<dbReference type="GO" id="GO:0004672">
    <property type="term" value="F:protein kinase activity"/>
    <property type="evidence" value="ECO:0007669"/>
    <property type="project" value="InterPro"/>
</dbReference>
<dbReference type="PROSITE" id="PS00108">
    <property type="entry name" value="PROTEIN_KINASE_ST"/>
    <property type="match status" value="1"/>
</dbReference>
<evidence type="ECO:0000256" key="1">
    <source>
        <dbReference type="SAM" id="Phobius"/>
    </source>
</evidence>
<feature type="transmembrane region" description="Helical" evidence="1">
    <location>
        <begin position="226"/>
        <end position="243"/>
    </location>
</feature>
<dbReference type="InterPro" id="IPR011009">
    <property type="entry name" value="Kinase-like_dom_sf"/>
</dbReference>
<name>A0A6C0DL20_9ZZZZ</name>
<feature type="domain" description="Protein kinase" evidence="2">
    <location>
        <begin position="48"/>
        <end position="324"/>
    </location>
</feature>
<proteinExistence type="predicted"/>
<dbReference type="Gene3D" id="1.10.510.10">
    <property type="entry name" value="Transferase(Phosphotransferase) domain 1"/>
    <property type="match status" value="1"/>
</dbReference>
<keyword evidence="1" id="KW-1133">Transmembrane helix</keyword>
<evidence type="ECO:0000259" key="2">
    <source>
        <dbReference type="PROSITE" id="PS50011"/>
    </source>
</evidence>
<reference evidence="3" key="1">
    <citation type="journal article" date="2020" name="Nature">
        <title>Giant virus diversity and host interactions through global metagenomics.</title>
        <authorList>
            <person name="Schulz F."/>
            <person name="Roux S."/>
            <person name="Paez-Espino D."/>
            <person name="Jungbluth S."/>
            <person name="Walsh D.A."/>
            <person name="Denef V.J."/>
            <person name="McMahon K.D."/>
            <person name="Konstantinidis K.T."/>
            <person name="Eloe-Fadrosh E.A."/>
            <person name="Kyrpides N.C."/>
            <person name="Woyke T."/>
        </authorList>
    </citation>
    <scope>NUCLEOTIDE SEQUENCE</scope>
    <source>
        <strain evidence="3">GVMAG-M-3300023174-30</strain>
    </source>
</reference>
<dbReference type="SUPFAM" id="SSF56112">
    <property type="entry name" value="Protein kinase-like (PK-like)"/>
    <property type="match status" value="1"/>
</dbReference>
<keyword evidence="1" id="KW-0472">Membrane</keyword>
<protein>
    <recommendedName>
        <fullName evidence="2">Protein kinase domain-containing protein</fullName>
    </recommendedName>
</protein>
<dbReference type="InterPro" id="IPR000719">
    <property type="entry name" value="Prot_kinase_dom"/>
</dbReference>
<keyword evidence="1" id="KW-0812">Transmembrane</keyword>
<accession>A0A6C0DL20</accession>
<dbReference type="GO" id="GO:0005524">
    <property type="term" value="F:ATP binding"/>
    <property type="evidence" value="ECO:0007669"/>
    <property type="project" value="InterPro"/>
</dbReference>
<evidence type="ECO:0000313" key="3">
    <source>
        <dbReference type="EMBL" id="QHT17638.1"/>
    </source>
</evidence>
<dbReference type="AlphaFoldDB" id="A0A6C0DL20"/>
<dbReference type="EMBL" id="MN739643">
    <property type="protein sequence ID" value="QHT17638.1"/>
    <property type="molecule type" value="Genomic_DNA"/>
</dbReference>